<comment type="caution">
    <text evidence="13">The sequence shown here is derived from an EMBL/GenBank/DDBJ whole genome shotgun (WGS) entry which is preliminary data.</text>
</comment>
<reference evidence="13 14" key="1">
    <citation type="submission" date="2019-03" db="EMBL/GenBank/DDBJ databases">
        <title>Genomic Encyclopedia of Type Strains, Phase IV (KMG-IV): sequencing the most valuable type-strain genomes for metagenomic binning, comparative biology and taxonomic classification.</title>
        <authorList>
            <person name="Goeker M."/>
        </authorList>
    </citation>
    <scope>NUCLEOTIDE SEQUENCE [LARGE SCALE GENOMIC DNA]</scope>
    <source>
        <strain evidence="13 14">DSM 24455</strain>
    </source>
</reference>
<evidence type="ECO:0000256" key="7">
    <source>
        <dbReference type="ARBA" id="ARBA00047851"/>
    </source>
</evidence>
<evidence type="ECO:0000256" key="8">
    <source>
        <dbReference type="ARBA" id="ARBA00047883"/>
    </source>
</evidence>
<protein>
    <recommendedName>
        <fullName evidence="9">Thiamine-phosphate synthase</fullName>
        <shortName evidence="9">TP synthase</shortName>
        <shortName evidence="9">TPS</shortName>
        <ecNumber evidence="9">2.5.1.3</ecNumber>
    </recommendedName>
    <alternativeName>
        <fullName evidence="9">Thiamine-phosphate pyrophosphorylase</fullName>
        <shortName evidence="9">TMP pyrophosphorylase</shortName>
        <shortName evidence="9">TMP-PPase</shortName>
    </alternativeName>
</protein>
<dbReference type="InterPro" id="IPR022998">
    <property type="entry name" value="ThiamineP_synth_TenI"/>
</dbReference>
<evidence type="ECO:0000256" key="4">
    <source>
        <dbReference type="ARBA" id="ARBA00022842"/>
    </source>
</evidence>
<comment type="pathway">
    <text evidence="1 9 11">Cofactor biosynthesis; thiamine diphosphate biosynthesis; thiamine phosphate from 4-amino-2-methyl-5-diphosphomethylpyrimidine and 4-methyl-5-(2-phosphoethyl)-thiazole: step 1/1.</text>
</comment>
<keyword evidence="3 9" id="KW-0479">Metal-binding</keyword>
<feature type="domain" description="Thiamine phosphate synthase/TenI" evidence="12">
    <location>
        <begin position="11"/>
        <end position="191"/>
    </location>
</feature>
<keyword evidence="5 9" id="KW-0784">Thiamine biosynthesis</keyword>
<dbReference type="GO" id="GO:0004789">
    <property type="term" value="F:thiamine-phosphate diphosphorylase activity"/>
    <property type="evidence" value="ECO:0007669"/>
    <property type="project" value="UniProtKB-UniRule"/>
</dbReference>
<dbReference type="FunFam" id="3.20.20.70:FF:000096">
    <property type="entry name" value="Thiamine-phosphate synthase"/>
    <property type="match status" value="1"/>
</dbReference>
<dbReference type="Proteomes" id="UP000295325">
    <property type="component" value="Unassembled WGS sequence"/>
</dbReference>
<feature type="binding site" evidence="9">
    <location>
        <position position="112"/>
    </location>
    <ligand>
        <name>4-amino-2-methyl-5-(diphosphooxymethyl)pyrimidine</name>
        <dbReference type="ChEBI" id="CHEBI:57841"/>
    </ligand>
</feature>
<dbReference type="GO" id="GO:0000287">
    <property type="term" value="F:magnesium ion binding"/>
    <property type="evidence" value="ECO:0007669"/>
    <property type="project" value="UniProtKB-UniRule"/>
</dbReference>
<comment type="catalytic activity">
    <reaction evidence="8 9 10">
        <text>2-[(2R,5Z)-2-carboxy-4-methylthiazol-5(2H)-ylidene]ethyl phosphate + 4-amino-2-methyl-5-(diphosphooxymethyl)pyrimidine + 2 H(+) = thiamine phosphate + CO2 + diphosphate</text>
        <dbReference type="Rhea" id="RHEA:47844"/>
        <dbReference type="ChEBI" id="CHEBI:15378"/>
        <dbReference type="ChEBI" id="CHEBI:16526"/>
        <dbReference type="ChEBI" id="CHEBI:33019"/>
        <dbReference type="ChEBI" id="CHEBI:37575"/>
        <dbReference type="ChEBI" id="CHEBI:57841"/>
        <dbReference type="ChEBI" id="CHEBI:62899"/>
        <dbReference type="EC" id="2.5.1.3"/>
    </reaction>
</comment>
<comment type="catalytic activity">
    <reaction evidence="7 9 10">
        <text>2-(2-carboxy-4-methylthiazol-5-yl)ethyl phosphate + 4-amino-2-methyl-5-(diphosphooxymethyl)pyrimidine + 2 H(+) = thiamine phosphate + CO2 + diphosphate</text>
        <dbReference type="Rhea" id="RHEA:47848"/>
        <dbReference type="ChEBI" id="CHEBI:15378"/>
        <dbReference type="ChEBI" id="CHEBI:16526"/>
        <dbReference type="ChEBI" id="CHEBI:33019"/>
        <dbReference type="ChEBI" id="CHEBI:37575"/>
        <dbReference type="ChEBI" id="CHEBI:57841"/>
        <dbReference type="ChEBI" id="CHEBI:62890"/>
        <dbReference type="EC" id="2.5.1.3"/>
    </reaction>
</comment>
<evidence type="ECO:0000313" key="14">
    <source>
        <dbReference type="Proteomes" id="UP000295325"/>
    </source>
</evidence>
<dbReference type="EMBL" id="SOAZ01000012">
    <property type="protein sequence ID" value="TDT57273.1"/>
    <property type="molecule type" value="Genomic_DNA"/>
</dbReference>
<feature type="binding site" evidence="9">
    <location>
        <position position="93"/>
    </location>
    <ligand>
        <name>Mg(2+)</name>
        <dbReference type="ChEBI" id="CHEBI:18420"/>
    </ligand>
</feature>
<evidence type="ECO:0000256" key="10">
    <source>
        <dbReference type="RuleBase" id="RU003826"/>
    </source>
</evidence>
<comment type="similarity">
    <text evidence="9 10">Belongs to the thiamine-phosphate synthase family.</text>
</comment>
<name>A0A4R7KNY8_9CLOT</name>
<dbReference type="InterPro" id="IPR034291">
    <property type="entry name" value="TMP_synthase"/>
</dbReference>
<dbReference type="PANTHER" id="PTHR20857">
    <property type="entry name" value="THIAMINE-PHOSPHATE PYROPHOSPHORYLASE"/>
    <property type="match status" value="1"/>
</dbReference>
<evidence type="ECO:0000256" key="11">
    <source>
        <dbReference type="RuleBase" id="RU004253"/>
    </source>
</evidence>
<evidence type="ECO:0000256" key="6">
    <source>
        <dbReference type="ARBA" id="ARBA00047334"/>
    </source>
</evidence>
<dbReference type="GO" id="GO:0009229">
    <property type="term" value="P:thiamine diphosphate biosynthetic process"/>
    <property type="evidence" value="ECO:0007669"/>
    <property type="project" value="UniProtKB-UniRule"/>
</dbReference>
<keyword evidence="14" id="KW-1185">Reference proteome</keyword>
<feature type="binding site" evidence="9">
    <location>
        <begin position="188"/>
        <end position="189"/>
    </location>
    <ligand>
        <name>2-[(2R,5Z)-2-carboxy-4-methylthiazol-5(2H)-ylidene]ethyl phosphate</name>
        <dbReference type="ChEBI" id="CHEBI:62899"/>
    </ligand>
</feature>
<dbReference type="InterPro" id="IPR013785">
    <property type="entry name" value="Aldolase_TIM"/>
</dbReference>
<evidence type="ECO:0000256" key="9">
    <source>
        <dbReference type="HAMAP-Rule" id="MF_00097"/>
    </source>
</evidence>
<dbReference type="UniPathway" id="UPA00060">
    <property type="reaction ID" value="UER00141"/>
</dbReference>
<feature type="binding site" evidence="9">
    <location>
        <position position="141"/>
    </location>
    <ligand>
        <name>4-amino-2-methyl-5-(diphosphooxymethyl)pyrimidine</name>
        <dbReference type="ChEBI" id="CHEBI:57841"/>
    </ligand>
</feature>
<feature type="binding site" evidence="9">
    <location>
        <position position="168"/>
    </location>
    <ligand>
        <name>2-[(2R,5Z)-2-carboxy-4-methylthiazol-5(2H)-ylidene]ethyl phosphate</name>
        <dbReference type="ChEBI" id="CHEBI:62899"/>
    </ligand>
</feature>
<dbReference type="GO" id="GO:0009228">
    <property type="term" value="P:thiamine biosynthetic process"/>
    <property type="evidence" value="ECO:0007669"/>
    <property type="project" value="UniProtKB-KW"/>
</dbReference>
<sequence length="212" mass="22868">MKNKIDVNYSLYLVTDRGILNGRDLKEAVEEAILGGVTLVQLREKAASTLEFYNTALRVKAVTDKYNIPLIINDRLDIALAVDAAGLHVGQDDMPAHIARKILGPDRILGVSTANLKEALKAQEDGADYIGVGAMFPTISKSDTRDVTLDELKRIKESIKIPVVAIGGINQNNVKQIIELGADGAAVISAILGRKDIKQAALELKKKLNGDS</sequence>
<evidence type="ECO:0000256" key="5">
    <source>
        <dbReference type="ARBA" id="ARBA00022977"/>
    </source>
</evidence>
<feature type="binding site" evidence="9">
    <location>
        <position position="73"/>
    </location>
    <ligand>
        <name>4-amino-2-methyl-5-(diphosphooxymethyl)pyrimidine</name>
        <dbReference type="ChEBI" id="CHEBI:57841"/>
    </ligand>
</feature>
<dbReference type="SUPFAM" id="SSF51391">
    <property type="entry name" value="Thiamin phosphate synthase"/>
    <property type="match status" value="1"/>
</dbReference>
<dbReference type="AlphaFoldDB" id="A0A4R7KNY8"/>
<feature type="binding site" evidence="9">
    <location>
        <position position="74"/>
    </location>
    <ligand>
        <name>Mg(2+)</name>
        <dbReference type="ChEBI" id="CHEBI:18420"/>
    </ligand>
</feature>
<evidence type="ECO:0000256" key="3">
    <source>
        <dbReference type="ARBA" id="ARBA00022723"/>
    </source>
</evidence>
<proteinExistence type="inferred from homology"/>
<dbReference type="CDD" id="cd00564">
    <property type="entry name" value="TMP_TenI"/>
    <property type="match status" value="1"/>
</dbReference>
<gene>
    <name evidence="9" type="primary">thiE</name>
    <name evidence="13" type="ORF">EDD71_11255</name>
</gene>
<comment type="function">
    <text evidence="9">Condenses 4-methyl-5-(beta-hydroxyethyl)thiazole monophosphate (THZ-P) and 2-methyl-4-amino-5-hydroxymethyl pyrimidine pyrophosphate (HMP-PP) to form thiamine monophosphate (TMP).</text>
</comment>
<accession>A0A4R7KNY8</accession>
<dbReference type="InterPro" id="IPR036206">
    <property type="entry name" value="ThiamineP_synth_sf"/>
</dbReference>
<keyword evidence="4 9" id="KW-0460">Magnesium</keyword>
<evidence type="ECO:0000259" key="12">
    <source>
        <dbReference type="Pfam" id="PF02581"/>
    </source>
</evidence>
<organism evidence="13 14">
    <name type="scientific">Fonticella tunisiensis</name>
    <dbReference type="NCBI Taxonomy" id="1096341"/>
    <lineage>
        <taxon>Bacteria</taxon>
        <taxon>Bacillati</taxon>
        <taxon>Bacillota</taxon>
        <taxon>Clostridia</taxon>
        <taxon>Eubacteriales</taxon>
        <taxon>Clostridiaceae</taxon>
        <taxon>Fonticella</taxon>
    </lineage>
</organism>
<feature type="binding site" evidence="9">
    <location>
        <begin position="41"/>
        <end position="45"/>
    </location>
    <ligand>
        <name>4-amino-2-methyl-5-(diphosphooxymethyl)pyrimidine</name>
        <dbReference type="ChEBI" id="CHEBI:57841"/>
    </ligand>
</feature>
<dbReference type="RefSeq" id="WP_133628321.1">
    <property type="nucleotide sequence ID" value="NZ_SOAZ01000012.1"/>
</dbReference>
<comment type="catalytic activity">
    <reaction evidence="6 9 10">
        <text>4-methyl-5-(2-phosphooxyethyl)-thiazole + 4-amino-2-methyl-5-(diphosphooxymethyl)pyrimidine + H(+) = thiamine phosphate + diphosphate</text>
        <dbReference type="Rhea" id="RHEA:22328"/>
        <dbReference type="ChEBI" id="CHEBI:15378"/>
        <dbReference type="ChEBI" id="CHEBI:33019"/>
        <dbReference type="ChEBI" id="CHEBI:37575"/>
        <dbReference type="ChEBI" id="CHEBI:57841"/>
        <dbReference type="ChEBI" id="CHEBI:58296"/>
        <dbReference type="EC" id="2.5.1.3"/>
    </reaction>
</comment>
<evidence type="ECO:0000256" key="2">
    <source>
        <dbReference type="ARBA" id="ARBA00022679"/>
    </source>
</evidence>
<dbReference type="HAMAP" id="MF_00097">
    <property type="entry name" value="TMP_synthase"/>
    <property type="match status" value="1"/>
</dbReference>
<evidence type="ECO:0000313" key="13">
    <source>
        <dbReference type="EMBL" id="TDT57273.1"/>
    </source>
</evidence>
<comment type="cofactor">
    <cofactor evidence="9">
        <name>Mg(2+)</name>
        <dbReference type="ChEBI" id="CHEBI:18420"/>
    </cofactor>
    <text evidence="9">Binds 1 Mg(2+) ion per subunit.</text>
</comment>
<keyword evidence="2 9" id="KW-0808">Transferase</keyword>
<dbReference type="GO" id="GO:0005737">
    <property type="term" value="C:cytoplasm"/>
    <property type="evidence" value="ECO:0007669"/>
    <property type="project" value="TreeGrafter"/>
</dbReference>
<evidence type="ECO:0000256" key="1">
    <source>
        <dbReference type="ARBA" id="ARBA00005165"/>
    </source>
</evidence>
<dbReference type="Pfam" id="PF02581">
    <property type="entry name" value="TMP-TENI"/>
    <property type="match status" value="1"/>
</dbReference>
<dbReference type="OrthoDB" id="9812206at2"/>
<dbReference type="Gene3D" id="3.20.20.70">
    <property type="entry name" value="Aldolase class I"/>
    <property type="match status" value="1"/>
</dbReference>
<dbReference type="NCBIfam" id="TIGR00693">
    <property type="entry name" value="thiE"/>
    <property type="match status" value="1"/>
</dbReference>
<dbReference type="PANTHER" id="PTHR20857:SF23">
    <property type="entry name" value="THIAMINE BIOSYNTHETIC BIFUNCTIONAL ENZYME"/>
    <property type="match status" value="1"/>
</dbReference>
<feature type="binding site" evidence="9">
    <location>
        <begin position="138"/>
        <end position="140"/>
    </location>
    <ligand>
        <name>2-[(2R,5Z)-2-carboxy-4-methylthiazol-5(2H)-ylidene]ethyl phosphate</name>
        <dbReference type="ChEBI" id="CHEBI:62899"/>
    </ligand>
</feature>
<dbReference type="EC" id="2.5.1.3" evidence="9"/>